<comment type="caution">
    <text evidence="1">The sequence shown here is derived from an EMBL/GenBank/DDBJ whole genome shotgun (WGS) entry which is preliminary data.</text>
</comment>
<name>A0A6P0C7J5_9RHOB</name>
<sequence>MSLREFQKGVLRRIRDCDLPDDPGAAWRSALEVLSCDGYIANGDITRRGFDAIKPIESRQGD</sequence>
<organism evidence="1 2">
    <name type="scientific">Sulfitobacter sediminilitoris</name>
    <dbReference type="NCBI Taxonomy" id="2698830"/>
    <lineage>
        <taxon>Bacteria</taxon>
        <taxon>Pseudomonadati</taxon>
        <taxon>Pseudomonadota</taxon>
        <taxon>Alphaproteobacteria</taxon>
        <taxon>Rhodobacterales</taxon>
        <taxon>Roseobacteraceae</taxon>
        <taxon>Sulfitobacter</taxon>
    </lineage>
</organism>
<accession>A0A6P0C7J5</accession>
<dbReference type="EMBL" id="JAABNT010000003">
    <property type="protein sequence ID" value="NEK22149.1"/>
    <property type="molecule type" value="Genomic_DNA"/>
</dbReference>
<dbReference type="AlphaFoldDB" id="A0A6P0C7J5"/>
<gene>
    <name evidence="1" type="ORF">GV827_07020</name>
</gene>
<keyword evidence="2" id="KW-1185">Reference proteome</keyword>
<reference evidence="1 2" key="1">
    <citation type="submission" date="2020-01" db="EMBL/GenBank/DDBJ databases">
        <title>Sulfitobacter sediminilitoris sp. nov., isolated from a tidal flat.</title>
        <authorList>
            <person name="Park S."/>
            <person name="Yoon J.-H."/>
        </authorList>
    </citation>
    <scope>NUCLEOTIDE SEQUENCE [LARGE SCALE GENOMIC DNA]</scope>
    <source>
        <strain evidence="1 2">JBTF-M27</strain>
    </source>
</reference>
<evidence type="ECO:0000313" key="1">
    <source>
        <dbReference type="EMBL" id="NEK22149.1"/>
    </source>
</evidence>
<evidence type="ECO:0000313" key="2">
    <source>
        <dbReference type="Proteomes" id="UP000468591"/>
    </source>
</evidence>
<dbReference type="Proteomes" id="UP000468591">
    <property type="component" value="Unassembled WGS sequence"/>
</dbReference>
<protein>
    <submittedName>
        <fullName evidence="1">Uncharacterized protein</fullName>
    </submittedName>
</protein>
<proteinExistence type="predicted"/>
<dbReference type="RefSeq" id="WP_164353078.1">
    <property type="nucleotide sequence ID" value="NZ_JAABNT010000003.1"/>
</dbReference>